<dbReference type="Proteomes" id="UP000191285">
    <property type="component" value="Unassembled WGS sequence"/>
</dbReference>
<keyword evidence="2" id="KW-1185">Reference proteome</keyword>
<comment type="caution">
    <text evidence="1">The sequence shown here is derived from an EMBL/GenBank/DDBJ whole genome shotgun (WGS) entry which is preliminary data.</text>
</comment>
<reference evidence="2" key="1">
    <citation type="journal article" date="2017" name="Nat. Microbiol.">
        <title>Global analysis of biosynthetic gene clusters reveals vast potential of secondary metabolite production in Penicillium species.</title>
        <authorList>
            <person name="Nielsen J.C."/>
            <person name="Grijseels S."/>
            <person name="Prigent S."/>
            <person name="Ji B."/>
            <person name="Dainat J."/>
            <person name="Nielsen K.F."/>
            <person name="Frisvad J.C."/>
            <person name="Workman M."/>
            <person name="Nielsen J."/>
        </authorList>
    </citation>
    <scope>NUCLEOTIDE SEQUENCE [LARGE SCALE GENOMIC DNA]</scope>
    <source>
        <strain evidence="2">IBT 24891</strain>
    </source>
</reference>
<evidence type="ECO:0000313" key="2">
    <source>
        <dbReference type="Proteomes" id="UP000191285"/>
    </source>
</evidence>
<sequence>MNIISVIWHLYFNFI</sequence>
<organism evidence="1 2">
    <name type="scientific">Penicillium steckii</name>
    <dbReference type="NCBI Taxonomy" id="303698"/>
    <lineage>
        <taxon>Eukaryota</taxon>
        <taxon>Fungi</taxon>
        <taxon>Dikarya</taxon>
        <taxon>Ascomycota</taxon>
        <taxon>Pezizomycotina</taxon>
        <taxon>Eurotiomycetes</taxon>
        <taxon>Eurotiomycetidae</taxon>
        <taxon>Eurotiales</taxon>
        <taxon>Aspergillaceae</taxon>
        <taxon>Penicillium</taxon>
    </lineage>
</organism>
<protein>
    <submittedName>
        <fullName evidence="1">Uncharacterized protein</fullName>
    </submittedName>
</protein>
<dbReference type="EMBL" id="MLKD01000031">
    <property type="protein sequence ID" value="OQE14935.1"/>
    <property type="molecule type" value="Genomic_DNA"/>
</dbReference>
<gene>
    <name evidence="1" type="ORF">PENSTE_c031G09874</name>
</gene>
<name>A0A1V6SLJ1_9EURO</name>
<proteinExistence type="predicted"/>
<evidence type="ECO:0000313" key="1">
    <source>
        <dbReference type="EMBL" id="OQE14935.1"/>
    </source>
</evidence>
<accession>A0A1V6SLJ1</accession>